<dbReference type="InterPro" id="IPR007712">
    <property type="entry name" value="RelE/ParE_toxin"/>
</dbReference>
<comment type="caution">
    <text evidence="3">The sequence shown here is derived from an EMBL/GenBank/DDBJ whole genome shotgun (WGS) entry which is preliminary data.</text>
</comment>
<dbReference type="PANTHER" id="PTHR35601:SF1">
    <property type="entry name" value="TOXIN RELE"/>
    <property type="match status" value="1"/>
</dbReference>
<dbReference type="Gene3D" id="3.30.2310.20">
    <property type="entry name" value="RelE-like"/>
    <property type="match status" value="1"/>
</dbReference>
<dbReference type="Pfam" id="PF05016">
    <property type="entry name" value="ParE_toxin"/>
    <property type="match status" value="1"/>
</dbReference>
<keyword evidence="4" id="KW-1185">Reference proteome</keyword>
<dbReference type="Proteomes" id="UP000004162">
    <property type="component" value="Unassembled WGS sequence"/>
</dbReference>
<proteinExistence type="inferred from homology"/>
<organism evidence="3 4">
    <name type="scientific">Chlorobium ferrooxidans DSM 13031</name>
    <dbReference type="NCBI Taxonomy" id="377431"/>
    <lineage>
        <taxon>Bacteria</taxon>
        <taxon>Pseudomonadati</taxon>
        <taxon>Chlorobiota</taxon>
        <taxon>Chlorobiia</taxon>
        <taxon>Chlorobiales</taxon>
        <taxon>Chlorobiaceae</taxon>
        <taxon>Chlorobium/Pelodictyon group</taxon>
        <taxon>Chlorobium</taxon>
    </lineage>
</organism>
<evidence type="ECO:0000256" key="1">
    <source>
        <dbReference type="ARBA" id="ARBA00006226"/>
    </source>
</evidence>
<keyword evidence="2" id="KW-1277">Toxin-antitoxin system</keyword>
<evidence type="ECO:0000313" key="4">
    <source>
        <dbReference type="Proteomes" id="UP000004162"/>
    </source>
</evidence>
<reference evidence="3 4" key="1">
    <citation type="submission" date="2006-07" db="EMBL/GenBank/DDBJ databases">
        <title>Annotation of the draft genome assembly of Chlorobium ferroxidans DSM 13031.</title>
        <authorList>
            <consortium name="US DOE Joint Genome Institute (JGI-ORNL)"/>
            <person name="Larimer F."/>
            <person name="Land M."/>
            <person name="Hauser L."/>
        </authorList>
    </citation>
    <scope>NUCLEOTIDE SEQUENCE [LARGE SCALE GENOMIC DNA]</scope>
    <source>
        <strain evidence="3 4">DSM 13031</strain>
    </source>
</reference>
<evidence type="ECO:0000256" key="2">
    <source>
        <dbReference type="ARBA" id="ARBA00022649"/>
    </source>
</evidence>
<dbReference type="RefSeq" id="WP_006366972.1">
    <property type="nucleotide sequence ID" value="NZ_AASE01000020.1"/>
</dbReference>
<protein>
    <submittedName>
        <fullName evidence="3">Addiction module toxin, RelE/StbE</fullName>
    </submittedName>
</protein>
<name>Q0YQ34_9CHLB</name>
<dbReference type="InterPro" id="IPR035093">
    <property type="entry name" value="RelE/ParE_toxin_dom_sf"/>
</dbReference>
<dbReference type="PANTHER" id="PTHR35601">
    <property type="entry name" value="TOXIN RELE"/>
    <property type="match status" value="1"/>
</dbReference>
<reference evidence="3 4" key="2">
    <citation type="submission" date="2006-07" db="EMBL/GenBank/DDBJ databases">
        <title>Sequencing of the draft genome and assembly of Chlorobium ferroxidans DSM 13031.</title>
        <authorList>
            <consortium name="US DOE Joint Genome Institute (JGI-PGF)"/>
            <person name="Copeland A."/>
            <person name="Lucas S."/>
            <person name="Lapidus A."/>
            <person name="Barry K."/>
            <person name="Glavina del Rio T."/>
            <person name="Dalin E."/>
            <person name="Tice H."/>
            <person name="Bruce D."/>
            <person name="Pitluck S."/>
            <person name="Richardson P."/>
        </authorList>
    </citation>
    <scope>NUCLEOTIDE SEQUENCE [LARGE SCALE GENOMIC DNA]</scope>
    <source>
        <strain evidence="3 4">DSM 13031</strain>
    </source>
</reference>
<sequence length="86" mass="10150">MVWKIDVTREAERGLARIDRNDAKRIIAYLRERVAMNPRQYGKALHGNHSALWRYRVGDYPVLCDINDEAVCVLVIRVAHRKEVYR</sequence>
<gene>
    <name evidence="3" type="ORF">CferDRAFT_0376</name>
</gene>
<dbReference type="OrthoDB" id="9805098at2"/>
<dbReference type="SUPFAM" id="SSF143011">
    <property type="entry name" value="RelE-like"/>
    <property type="match status" value="1"/>
</dbReference>
<accession>Q0YQ34</accession>
<evidence type="ECO:0000313" key="3">
    <source>
        <dbReference type="EMBL" id="EAT58437.1"/>
    </source>
</evidence>
<dbReference type="AlphaFoldDB" id="Q0YQ34"/>
<dbReference type="NCBIfam" id="TIGR02385">
    <property type="entry name" value="RelE_StbE"/>
    <property type="match status" value="1"/>
</dbReference>
<comment type="similarity">
    <text evidence="1">Belongs to the RelE toxin family.</text>
</comment>
<dbReference type="EMBL" id="AASE01000020">
    <property type="protein sequence ID" value="EAT58437.1"/>
    <property type="molecule type" value="Genomic_DNA"/>
</dbReference>